<keyword evidence="2" id="KW-0812">Transmembrane</keyword>
<feature type="transmembrane region" description="Helical" evidence="2">
    <location>
        <begin position="328"/>
        <end position="347"/>
    </location>
</feature>
<evidence type="ECO:0000256" key="1">
    <source>
        <dbReference type="SAM" id="Coils"/>
    </source>
</evidence>
<feature type="transmembrane region" description="Helical" evidence="2">
    <location>
        <begin position="136"/>
        <end position="155"/>
    </location>
</feature>
<feature type="transmembrane region" description="Helical" evidence="2">
    <location>
        <begin position="304"/>
        <end position="321"/>
    </location>
</feature>
<evidence type="ECO:0000313" key="4">
    <source>
        <dbReference type="Proteomes" id="UP000423641"/>
    </source>
</evidence>
<feature type="transmembrane region" description="Helical" evidence="2">
    <location>
        <begin position="278"/>
        <end position="298"/>
    </location>
</feature>
<keyword evidence="2" id="KW-1133">Transmembrane helix</keyword>
<comment type="caution">
    <text evidence="3">The sequence shown here is derived from an EMBL/GenBank/DDBJ whole genome shotgun (WGS) entry which is preliminary data.</text>
</comment>
<feature type="transmembrane region" description="Helical" evidence="2">
    <location>
        <begin position="191"/>
        <end position="210"/>
    </location>
</feature>
<feature type="coiled-coil region" evidence="1">
    <location>
        <begin position="77"/>
        <end position="111"/>
    </location>
</feature>
<evidence type="ECO:0000313" key="3">
    <source>
        <dbReference type="EMBL" id="KAB0613754.1"/>
    </source>
</evidence>
<feature type="transmembrane region" description="Helical" evidence="2">
    <location>
        <begin position="353"/>
        <end position="374"/>
    </location>
</feature>
<feature type="transmembrane region" description="Helical" evidence="2">
    <location>
        <begin position="230"/>
        <end position="250"/>
    </location>
</feature>
<name>A0AAV6EII7_CAMHY</name>
<organism evidence="3 4">
    <name type="scientific">Campylobacter hyointestinalis subsp. lawsonii</name>
    <dbReference type="NCBI Taxonomy" id="91353"/>
    <lineage>
        <taxon>Bacteria</taxon>
        <taxon>Pseudomonadati</taxon>
        <taxon>Campylobacterota</taxon>
        <taxon>Epsilonproteobacteria</taxon>
        <taxon>Campylobacterales</taxon>
        <taxon>Campylobacteraceae</taxon>
        <taxon>Campylobacter</taxon>
    </lineage>
</organism>
<feature type="transmembrane region" description="Helical" evidence="2">
    <location>
        <begin position="161"/>
        <end position="179"/>
    </location>
</feature>
<protein>
    <submittedName>
        <fullName evidence="3">Uncharacterized protein</fullName>
    </submittedName>
</protein>
<dbReference type="AlphaFoldDB" id="A0AAV6EII7"/>
<proteinExistence type="predicted"/>
<keyword evidence="2" id="KW-0472">Membrane</keyword>
<gene>
    <name evidence="3" type="ORF">F7P66_03550</name>
</gene>
<reference evidence="3 4" key="1">
    <citation type="submission" date="2019-09" db="EMBL/GenBank/DDBJ databases">
        <title>Draft genome sequences of 48 bacterial type strains from the CCUG.</title>
        <authorList>
            <person name="Tunovic T."/>
            <person name="Pineiro-Iglesias B."/>
            <person name="Unosson C."/>
            <person name="Inganas E."/>
            <person name="Ohlen M."/>
            <person name="Cardew S."/>
            <person name="Jensie-Markopoulos S."/>
            <person name="Salva-Serra F."/>
            <person name="Jaen-Luchoro D."/>
            <person name="Karlsson R."/>
            <person name="Svensson-Stadler L."/>
            <person name="Chun J."/>
            <person name="Moore E."/>
        </authorList>
    </citation>
    <scope>NUCLEOTIDE SEQUENCE [LARGE SCALE GENOMIC DNA]</scope>
    <source>
        <strain evidence="3 4">CCUG 34538</strain>
    </source>
</reference>
<keyword evidence="1" id="KW-0175">Coiled coil</keyword>
<dbReference type="RefSeq" id="WP_112000045.1">
    <property type="nucleotide sequence ID" value="NZ_CP053828.1"/>
</dbReference>
<dbReference type="EMBL" id="VZON01000002">
    <property type="protein sequence ID" value="KAB0613754.1"/>
    <property type="molecule type" value="Genomic_DNA"/>
</dbReference>
<dbReference type="GeneID" id="56510877"/>
<sequence length="491" mass="57813">MTDLELINKEILDLNNVLDAVCNLSKRIDENIDLFNKFEKSKFKTSKILKNNITSGIKEILLVIDEYKIDFLSPEALDQKKKELLRQIELLKNQQNLLEQKEKVNSFQESKRLKNTFLENEVLLYEKSNFYTKESASFHLTNIFLLYLLNLWNFIHKNLLSSSAIFIFIGFASVLPYFIEENLPIAEVSNIYLVYAGIWGAIIFIYLFLFLMPYLYSNFYLYKINVKKTISVKIILSLVILSMMIFFLVLNNLSSLPKNFSEFLEQNIEIIKIISDKIINLLYIYMIAHVIIAIMFLAKKEITASPLICIAFVFELLYLMIFIKNPTFLVFLSFVIILLLSLAFANYKFDYKIAITIGLFFTGLSFFIIAPNIARIAHIANYHDDFWIENKFIIDLNITTDKYMCNNEEQTKKQTQNKDKNETKKEQNIEQEDIFDKQIYSCIKYVDENETKFKNLLVRTKTDDRYYLRAIFKENNKSIKSVDFSIPRNKN</sequence>
<accession>A0AAV6EII7</accession>
<evidence type="ECO:0000256" key="2">
    <source>
        <dbReference type="SAM" id="Phobius"/>
    </source>
</evidence>
<dbReference type="Proteomes" id="UP000423641">
    <property type="component" value="Unassembled WGS sequence"/>
</dbReference>